<feature type="transmembrane region" description="Helical" evidence="5">
    <location>
        <begin position="44"/>
        <end position="66"/>
    </location>
</feature>
<dbReference type="PANTHER" id="PTHR39160:SF4">
    <property type="entry name" value="RESUSCITATION-PROMOTING FACTOR RPFB"/>
    <property type="match status" value="1"/>
</dbReference>
<dbReference type="KEGG" id="nml:Namu_4559"/>
<dbReference type="CAZy" id="GH23">
    <property type="family name" value="Glycoside Hydrolase Family 23"/>
</dbReference>
<evidence type="ECO:0000256" key="1">
    <source>
        <dbReference type="ARBA" id="ARBA00010830"/>
    </source>
</evidence>
<dbReference type="SUPFAM" id="SSF53955">
    <property type="entry name" value="Lysozyme-like"/>
    <property type="match status" value="1"/>
</dbReference>
<feature type="compositionally biased region" description="Low complexity" evidence="4">
    <location>
        <begin position="378"/>
        <end position="413"/>
    </location>
</feature>
<dbReference type="OrthoDB" id="1404170at2"/>
<dbReference type="AlphaFoldDB" id="C8X6U0"/>
<sequence length="495" mass="49584">MTAAPDTDADSGLPSTDEDAPPAGTGPSSGRHWAPSTPRSWGRIAAVAGAVLVLVLGVAVGIALAMHKTVTVVDDGAATQVGTMSGTVQGALDDAQLAVGEHDTVAPGLDAALEDGMQIVIQRGRLLTLTVDGQTRQVWTTAGTVEQALQQLGQDPAQYRLSADRSRPIPLAGLSVSADTLHTVTVTVDGSSQQVTGTSRTVGELLAEAGITLRADQRVSPAASEPITAGAAITITTLPTVTLAVGADPATSTPTDQTTVGGVLSAAGVTLGPDDTVTPAVETGVSNGLQVTVTRISYVDETVTETIEQPADQTVSDDSLAAGTTTVSQPGRAGVAEVSYRTTVTNGVAGAREETARTVVTAPRARIVTVGTKPAAPAPAAQAAPASQAPASSAPASQSAAPAPAPAATAPAPTGGWSVNWDAIARCESGNNWSINTGNGYYGGLQFDSGTWLSNGGGAYAPRADLATKDQQIAIAEKVYAARGLSPWACGYAAG</sequence>
<dbReference type="InterPro" id="IPR051933">
    <property type="entry name" value="Resuscitation_pf_RpfB"/>
</dbReference>
<keyword evidence="3" id="KW-0378">Hydrolase</keyword>
<dbReference type="Pfam" id="PF03990">
    <property type="entry name" value="DUF348"/>
    <property type="match status" value="4"/>
</dbReference>
<comment type="similarity">
    <text evidence="1">Belongs to the transglycosylase family. Rpf subfamily.</text>
</comment>
<dbReference type="InterPro" id="IPR007137">
    <property type="entry name" value="DUF348"/>
</dbReference>
<dbReference type="STRING" id="479431.Namu_4559"/>
<dbReference type="Gene3D" id="2.20.230.10">
    <property type="entry name" value="Resuscitation-promoting factor rpfb"/>
    <property type="match status" value="1"/>
</dbReference>
<dbReference type="SMART" id="SM01208">
    <property type="entry name" value="G5"/>
    <property type="match status" value="1"/>
</dbReference>
<dbReference type="PANTHER" id="PTHR39160">
    <property type="entry name" value="CELL WALL-BINDING PROTEIN YOCH"/>
    <property type="match status" value="1"/>
</dbReference>
<reference evidence="7 8" key="2">
    <citation type="journal article" date="2010" name="Stand. Genomic Sci.">
        <title>Complete genome sequence of Nakamurella multipartita type strain (Y-104).</title>
        <authorList>
            <person name="Tice H."/>
            <person name="Mayilraj S."/>
            <person name="Sims D."/>
            <person name="Lapidus A."/>
            <person name="Nolan M."/>
            <person name="Lucas S."/>
            <person name="Glavina Del Rio T."/>
            <person name="Copeland A."/>
            <person name="Cheng J.F."/>
            <person name="Meincke L."/>
            <person name="Bruce D."/>
            <person name="Goodwin L."/>
            <person name="Pitluck S."/>
            <person name="Ivanova N."/>
            <person name="Mavromatis K."/>
            <person name="Ovchinnikova G."/>
            <person name="Pati A."/>
            <person name="Chen A."/>
            <person name="Palaniappan K."/>
            <person name="Land M."/>
            <person name="Hauser L."/>
            <person name="Chang Y.J."/>
            <person name="Jeffries C.D."/>
            <person name="Detter J.C."/>
            <person name="Brettin T."/>
            <person name="Rohde M."/>
            <person name="Goker M."/>
            <person name="Bristow J."/>
            <person name="Eisen J.A."/>
            <person name="Markowitz V."/>
            <person name="Hugenholtz P."/>
            <person name="Kyrpides N.C."/>
            <person name="Klenk H.P."/>
            <person name="Chen F."/>
        </authorList>
    </citation>
    <scope>NUCLEOTIDE SEQUENCE [LARGE SCALE GENOMIC DNA]</scope>
    <source>
        <strain evidence="8">ATCC 700099 / DSM 44233 / CIP 104796 / JCM 9543 / NBRC 105858 / Y-104</strain>
    </source>
</reference>
<dbReference type="GO" id="GO:0016787">
    <property type="term" value="F:hydrolase activity"/>
    <property type="evidence" value="ECO:0007669"/>
    <property type="project" value="UniProtKB-KW"/>
</dbReference>
<evidence type="ECO:0000313" key="7">
    <source>
        <dbReference type="EMBL" id="ACV80838.1"/>
    </source>
</evidence>
<dbReference type="CDD" id="cd13925">
    <property type="entry name" value="RPF"/>
    <property type="match status" value="1"/>
</dbReference>
<evidence type="ECO:0000259" key="6">
    <source>
        <dbReference type="PROSITE" id="PS51109"/>
    </source>
</evidence>
<dbReference type="Proteomes" id="UP000002218">
    <property type="component" value="Chromosome"/>
</dbReference>
<keyword evidence="2" id="KW-0732">Signal</keyword>
<dbReference type="Pfam" id="PF07501">
    <property type="entry name" value="G5"/>
    <property type="match status" value="1"/>
</dbReference>
<dbReference type="Gene3D" id="1.10.530.10">
    <property type="match status" value="1"/>
</dbReference>
<dbReference type="RefSeq" id="WP_015749653.1">
    <property type="nucleotide sequence ID" value="NC_013235.1"/>
</dbReference>
<dbReference type="EMBL" id="CP001737">
    <property type="protein sequence ID" value="ACV80838.1"/>
    <property type="molecule type" value="Genomic_DNA"/>
</dbReference>
<organism evidence="7 8">
    <name type="scientific">Nakamurella multipartita (strain ATCC 700099 / DSM 44233 / CIP 104796 / JCM 9543 / NBRC 105858 / Y-104)</name>
    <name type="common">Microsphaera multipartita</name>
    <dbReference type="NCBI Taxonomy" id="479431"/>
    <lineage>
        <taxon>Bacteria</taxon>
        <taxon>Bacillati</taxon>
        <taxon>Actinomycetota</taxon>
        <taxon>Actinomycetes</taxon>
        <taxon>Nakamurellales</taxon>
        <taxon>Nakamurellaceae</taxon>
        <taxon>Nakamurella</taxon>
    </lineage>
</organism>
<feature type="region of interest" description="Disordered" evidence="4">
    <location>
        <begin position="378"/>
        <end position="414"/>
    </location>
</feature>
<gene>
    <name evidence="7" type="ordered locus">Namu_4559</name>
</gene>
<dbReference type="InParanoid" id="C8X6U0"/>
<name>C8X6U0_NAKMY</name>
<dbReference type="PROSITE" id="PS51109">
    <property type="entry name" value="G5"/>
    <property type="match status" value="1"/>
</dbReference>
<feature type="region of interest" description="Disordered" evidence="4">
    <location>
        <begin position="1"/>
        <end position="37"/>
    </location>
</feature>
<keyword evidence="5" id="KW-0472">Membrane</keyword>
<reference evidence="8" key="1">
    <citation type="submission" date="2009-09" db="EMBL/GenBank/DDBJ databases">
        <title>The complete genome of Nakamurella multipartita DSM 44233.</title>
        <authorList>
            <consortium name="US DOE Joint Genome Institute (JGI-PGF)"/>
            <person name="Lucas S."/>
            <person name="Copeland A."/>
            <person name="Lapidus A."/>
            <person name="Glavina del Rio T."/>
            <person name="Dalin E."/>
            <person name="Tice H."/>
            <person name="Bruce D."/>
            <person name="Goodwin L."/>
            <person name="Pitluck S."/>
            <person name="Kyrpides N."/>
            <person name="Mavromatis K."/>
            <person name="Ivanova N."/>
            <person name="Ovchinnikova G."/>
            <person name="Sims D."/>
            <person name="Meincke L."/>
            <person name="Brettin T."/>
            <person name="Detter J.C."/>
            <person name="Han C."/>
            <person name="Larimer F."/>
            <person name="Land M."/>
            <person name="Hauser L."/>
            <person name="Markowitz V."/>
            <person name="Cheng J.-F."/>
            <person name="Hugenholtz P."/>
            <person name="Woyke T."/>
            <person name="Wu D."/>
            <person name="Klenk H.-P."/>
            <person name="Eisen J.A."/>
        </authorList>
    </citation>
    <scope>NUCLEOTIDE SEQUENCE [LARGE SCALE GENOMIC DNA]</scope>
    <source>
        <strain evidence="8">ATCC 700099 / DSM 44233 / CIP 104796 / JCM 9543 / NBRC 105858 / Y-104</strain>
    </source>
</reference>
<keyword evidence="5" id="KW-0812">Transmembrane</keyword>
<keyword evidence="8" id="KW-1185">Reference proteome</keyword>
<dbReference type="Pfam" id="PF06737">
    <property type="entry name" value="Transglycosylas"/>
    <property type="match status" value="1"/>
</dbReference>
<protein>
    <submittedName>
        <fullName evidence="7">Transglycosylase domain protein</fullName>
    </submittedName>
</protein>
<dbReference type="InterPro" id="IPR011098">
    <property type="entry name" value="G5_dom"/>
</dbReference>
<dbReference type="HOGENOM" id="CLU_036884_1_0_11"/>
<dbReference type="InterPro" id="IPR023346">
    <property type="entry name" value="Lysozyme-like_dom_sf"/>
</dbReference>
<proteinExistence type="inferred from homology"/>
<accession>C8X6U0</accession>
<evidence type="ECO:0000256" key="2">
    <source>
        <dbReference type="ARBA" id="ARBA00022729"/>
    </source>
</evidence>
<keyword evidence="5" id="KW-1133">Transmembrane helix</keyword>
<dbReference type="InterPro" id="IPR010618">
    <property type="entry name" value="RPF"/>
</dbReference>
<evidence type="ECO:0000256" key="5">
    <source>
        <dbReference type="SAM" id="Phobius"/>
    </source>
</evidence>
<evidence type="ECO:0000313" key="8">
    <source>
        <dbReference type="Proteomes" id="UP000002218"/>
    </source>
</evidence>
<dbReference type="eggNOG" id="COG3583">
    <property type="taxonomic scope" value="Bacteria"/>
</dbReference>
<evidence type="ECO:0000256" key="3">
    <source>
        <dbReference type="ARBA" id="ARBA00022801"/>
    </source>
</evidence>
<feature type="domain" description="G5" evidence="6">
    <location>
        <begin position="293"/>
        <end position="374"/>
    </location>
</feature>
<evidence type="ECO:0000256" key="4">
    <source>
        <dbReference type="SAM" id="MobiDB-lite"/>
    </source>
</evidence>